<evidence type="ECO:0000313" key="3">
    <source>
        <dbReference type="EMBL" id="WPK26860.1"/>
    </source>
</evidence>
<dbReference type="PANTHER" id="PTHR10003">
    <property type="entry name" value="SUPEROXIDE DISMUTASE CU-ZN -RELATED"/>
    <property type="match status" value="1"/>
</dbReference>
<dbReference type="InterPro" id="IPR036423">
    <property type="entry name" value="SOD-like_Cu/Zn_dom_sf"/>
</dbReference>
<dbReference type="Gene3D" id="2.60.40.200">
    <property type="entry name" value="Superoxide dismutase, copper/zinc binding domain"/>
    <property type="match status" value="1"/>
</dbReference>
<dbReference type="RefSeq" id="XP_062879239.1">
    <property type="nucleotide sequence ID" value="XM_063023169.1"/>
</dbReference>
<proteinExistence type="predicted"/>
<dbReference type="Pfam" id="PF00080">
    <property type="entry name" value="Sod_Cu"/>
    <property type="match status" value="1"/>
</dbReference>
<feature type="signal peptide" evidence="1">
    <location>
        <begin position="1"/>
        <end position="18"/>
    </location>
</feature>
<dbReference type="GO" id="GO:0005507">
    <property type="term" value="F:copper ion binding"/>
    <property type="evidence" value="ECO:0007669"/>
    <property type="project" value="InterPro"/>
</dbReference>
<feature type="chain" id="PRO_5043478127" description="Superoxide dismutase copper/zinc binding domain-containing protein" evidence="1">
    <location>
        <begin position="19"/>
        <end position="274"/>
    </location>
</feature>
<feature type="domain" description="Superoxide dismutase copper/zinc binding" evidence="2">
    <location>
        <begin position="47"/>
        <end position="161"/>
    </location>
</feature>
<evidence type="ECO:0000256" key="1">
    <source>
        <dbReference type="SAM" id="SignalP"/>
    </source>
</evidence>
<gene>
    <name evidence="3" type="ORF">PUMCH_004224</name>
</gene>
<dbReference type="GO" id="GO:0006801">
    <property type="term" value="P:superoxide metabolic process"/>
    <property type="evidence" value="ECO:0007669"/>
    <property type="project" value="InterPro"/>
</dbReference>
<dbReference type="AlphaFoldDB" id="A0AAX4HEA0"/>
<dbReference type="KEGG" id="asau:88175285"/>
<dbReference type="InterPro" id="IPR001424">
    <property type="entry name" value="SOD_Cu_Zn_dom"/>
</dbReference>
<accession>A0AAX4HEA0</accession>
<protein>
    <recommendedName>
        <fullName evidence="2">Superoxide dismutase copper/zinc binding domain-containing protein</fullName>
    </recommendedName>
</protein>
<evidence type="ECO:0000259" key="2">
    <source>
        <dbReference type="Pfam" id="PF00080"/>
    </source>
</evidence>
<evidence type="ECO:0000313" key="4">
    <source>
        <dbReference type="Proteomes" id="UP001338582"/>
    </source>
</evidence>
<dbReference type="GeneID" id="88175285"/>
<keyword evidence="1" id="KW-0732">Signal</keyword>
<dbReference type="SUPFAM" id="SSF49329">
    <property type="entry name" value="Cu,Zn superoxide dismutase-like"/>
    <property type="match status" value="1"/>
</dbReference>
<dbReference type="EMBL" id="CP138898">
    <property type="protein sequence ID" value="WPK26860.1"/>
    <property type="molecule type" value="Genomic_DNA"/>
</dbReference>
<reference evidence="3 4" key="1">
    <citation type="submission" date="2023-10" db="EMBL/GenBank/DDBJ databases">
        <title>Draft Genome Sequence of Candida saopaulonensis from a very Premature Infant with Sepsis.</title>
        <authorList>
            <person name="Ning Y."/>
            <person name="Dai R."/>
            <person name="Xiao M."/>
            <person name="Xu Y."/>
            <person name="Yan Q."/>
            <person name="Zhang L."/>
        </authorList>
    </citation>
    <scope>NUCLEOTIDE SEQUENCE [LARGE SCALE GENOMIC DNA]</scope>
    <source>
        <strain evidence="3 4">19XY460</strain>
    </source>
</reference>
<dbReference type="InterPro" id="IPR024134">
    <property type="entry name" value="SOD_Cu/Zn_/chaperone"/>
</dbReference>
<keyword evidence="4" id="KW-1185">Reference proteome</keyword>
<organism evidence="3 4">
    <name type="scientific">Australozyma saopauloensis</name>
    <dbReference type="NCBI Taxonomy" id="291208"/>
    <lineage>
        <taxon>Eukaryota</taxon>
        <taxon>Fungi</taxon>
        <taxon>Dikarya</taxon>
        <taxon>Ascomycota</taxon>
        <taxon>Saccharomycotina</taxon>
        <taxon>Pichiomycetes</taxon>
        <taxon>Metschnikowiaceae</taxon>
        <taxon>Australozyma</taxon>
    </lineage>
</organism>
<dbReference type="Proteomes" id="UP001338582">
    <property type="component" value="Chromosome 5"/>
</dbReference>
<sequence length="274" mass="29440">MQLTKIFSVCSILSLAAADVAPKATKNPKRVVAVADFPEKGVNKFTKGYVFFSSPTGSEVKVHIDFTGLPKAGGPFYYHIHEGRANSDACDDVGGHFDPYKGLTECPLVGDDGACQVGDLTGKHGWINTTCFQTEYFDSYLSLDAKDPAYVVGRSLVIHQADLTRFACANINIATKEQYKQLFGTDDAFDDSVEGPTPADSEPVLPVLAAPGLQPESAMKYKSGKSSTEGESRDSVILLGNSTVPVISWAIRALDSPIYCLLVFLLPMCALLVS</sequence>
<name>A0AAX4HEA0_9ASCO</name>